<keyword evidence="1" id="KW-0732">Signal</keyword>
<evidence type="ECO:0000313" key="4">
    <source>
        <dbReference type="Proteomes" id="UP001484535"/>
    </source>
</evidence>
<name>A0ABV0CX07_9SPHN</name>
<feature type="chain" id="PRO_5046985858" evidence="1">
    <location>
        <begin position="23"/>
        <end position="87"/>
    </location>
</feature>
<evidence type="ECO:0000259" key="2">
    <source>
        <dbReference type="Pfam" id="PF13441"/>
    </source>
</evidence>
<dbReference type="Proteomes" id="UP001484535">
    <property type="component" value="Unassembled WGS sequence"/>
</dbReference>
<feature type="domain" description="YMGG-like Gly-zipper" evidence="2">
    <location>
        <begin position="26"/>
        <end position="67"/>
    </location>
</feature>
<keyword evidence="4" id="KW-1185">Reference proteome</keyword>
<sequence length="87" mass="8303">MKNRIATVSAAIVASLSLAACADNYAVEGGLAGAAAGAGIGAVTGGDVATGAAIGAAAGAAGGSLIKKDGKCYRVDSRGREYEVRCD</sequence>
<feature type="signal peptide" evidence="1">
    <location>
        <begin position="1"/>
        <end position="22"/>
    </location>
</feature>
<gene>
    <name evidence="3" type="ORF">ABDJ38_08315</name>
</gene>
<proteinExistence type="predicted"/>
<reference evidence="3 4" key="1">
    <citation type="submission" date="2024-05" db="EMBL/GenBank/DDBJ databases">
        <authorList>
            <person name="Park S."/>
        </authorList>
    </citation>
    <scope>NUCLEOTIDE SEQUENCE [LARGE SCALE GENOMIC DNA]</scope>
    <source>
        <strain evidence="3 4">DGU5</strain>
    </source>
</reference>
<evidence type="ECO:0000313" key="3">
    <source>
        <dbReference type="EMBL" id="MEN7537176.1"/>
    </source>
</evidence>
<comment type="caution">
    <text evidence="3">The sequence shown here is derived from an EMBL/GenBank/DDBJ whole genome shotgun (WGS) entry which is preliminary data.</text>
</comment>
<dbReference type="InterPro" id="IPR027367">
    <property type="entry name" value="Gly-zipper_YMGG"/>
</dbReference>
<dbReference type="EMBL" id="JBDLBR010000002">
    <property type="protein sequence ID" value="MEN7537176.1"/>
    <property type="molecule type" value="Genomic_DNA"/>
</dbReference>
<dbReference type="PROSITE" id="PS51257">
    <property type="entry name" value="PROKAR_LIPOPROTEIN"/>
    <property type="match status" value="1"/>
</dbReference>
<evidence type="ECO:0000256" key="1">
    <source>
        <dbReference type="SAM" id="SignalP"/>
    </source>
</evidence>
<protein>
    <submittedName>
        <fullName evidence="3">YMGG-like glycine zipper-containing protein</fullName>
    </submittedName>
</protein>
<dbReference type="RefSeq" id="WP_346784623.1">
    <property type="nucleotide sequence ID" value="NZ_JBDLBR010000002.1"/>
</dbReference>
<accession>A0ABV0CX07</accession>
<organism evidence="3 4">
    <name type="scientific">Aurantiacibacter flavus</name>
    <dbReference type="NCBI Taxonomy" id="3145232"/>
    <lineage>
        <taxon>Bacteria</taxon>
        <taxon>Pseudomonadati</taxon>
        <taxon>Pseudomonadota</taxon>
        <taxon>Alphaproteobacteria</taxon>
        <taxon>Sphingomonadales</taxon>
        <taxon>Erythrobacteraceae</taxon>
        <taxon>Aurantiacibacter</taxon>
    </lineage>
</organism>
<dbReference type="Pfam" id="PF13441">
    <property type="entry name" value="Gly-zipper_YMGG"/>
    <property type="match status" value="1"/>
</dbReference>